<dbReference type="EMBL" id="LGTQ01000010">
    <property type="protein sequence ID" value="KPM47672.1"/>
    <property type="molecule type" value="Genomic_DNA"/>
</dbReference>
<evidence type="ECO:0000313" key="1">
    <source>
        <dbReference type="EMBL" id="KPM47672.1"/>
    </source>
</evidence>
<dbReference type="Pfam" id="PF10604">
    <property type="entry name" value="Polyketide_cyc2"/>
    <property type="match status" value="1"/>
</dbReference>
<comment type="caution">
    <text evidence="1">The sequence shown here is derived from an EMBL/GenBank/DDBJ whole genome shotgun (WGS) entry which is preliminary data.</text>
</comment>
<name>A0A0P7C620_9BACT</name>
<gene>
    <name evidence="1" type="ORF">AFM12_14465</name>
</gene>
<accession>A0A0P7C620</accession>
<sequence length="148" mass="17224">MRINEKAPVFQRKEIRIQASPEKVWEVLTNIEKWPEWNNKISKSSAETSIKKGTVFNWKTGGSMIKSKIHTFQPYHLFGWTGKAFGASAIHNWNLYPTEEFTIVSVEESMEGWVAGLFKTQMNKKLGNDMGFWLKRLKLRVEECNLLD</sequence>
<dbReference type="AlphaFoldDB" id="A0A0P7C620"/>
<dbReference type="InterPro" id="IPR019587">
    <property type="entry name" value="Polyketide_cyclase/dehydratase"/>
</dbReference>
<evidence type="ECO:0000313" key="2">
    <source>
        <dbReference type="Proteomes" id="UP000050454"/>
    </source>
</evidence>
<dbReference type="STRING" id="1605367.AFM12_14465"/>
<evidence type="ECO:0008006" key="3">
    <source>
        <dbReference type="Google" id="ProtNLM"/>
    </source>
</evidence>
<dbReference type="RefSeq" id="WP_055149462.1">
    <property type="nucleotide sequence ID" value="NZ_JXSZ01000010.1"/>
</dbReference>
<dbReference type="Proteomes" id="UP000050454">
    <property type="component" value="Unassembled WGS sequence"/>
</dbReference>
<dbReference type="OrthoDB" id="9810827at2"/>
<keyword evidence="2" id="KW-1185">Reference proteome</keyword>
<dbReference type="InterPro" id="IPR023393">
    <property type="entry name" value="START-like_dom_sf"/>
</dbReference>
<dbReference type="SUPFAM" id="SSF55961">
    <property type="entry name" value="Bet v1-like"/>
    <property type="match status" value="1"/>
</dbReference>
<protein>
    <recommendedName>
        <fullName evidence="3">Polyketide cyclase/dehydrase</fullName>
    </recommendedName>
</protein>
<dbReference type="Gene3D" id="3.30.530.20">
    <property type="match status" value="1"/>
</dbReference>
<reference evidence="1 2" key="1">
    <citation type="submission" date="2015-07" db="EMBL/GenBank/DDBJ databases">
        <title>The draft genome sequence of Leadbetterella sp. JN14-9.</title>
        <authorList>
            <person name="Liu Y."/>
            <person name="Du J."/>
            <person name="Shao Z."/>
        </authorList>
    </citation>
    <scope>NUCLEOTIDE SEQUENCE [LARGE SCALE GENOMIC DNA]</scope>
    <source>
        <strain evidence="1 2">JN14-9</strain>
    </source>
</reference>
<proteinExistence type="predicted"/>
<organism evidence="1 2">
    <name type="scientific">Jiulongibacter sediminis</name>
    <dbReference type="NCBI Taxonomy" id="1605367"/>
    <lineage>
        <taxon>Bacteria</taxon>
        <taxon>Pseudomonadati</taxon>
        <taxon>Bacteroidota</taxon>
        <taxon>Cytophagia</taxon>
        <taxon>Cytophagales</taxon>
        <taxon>Leadbetterellaceae</taxon>
        <taxon>Jiulongibacter</taxon>
    </lineage>
</organism>